<dbReference type="SUPFAM" id="SSF75005">
    <property type="entry name" value="Arabinanase/levansucrase/invertase"/>
    <property type="match status" value="1"/>
</dbReference>
<dbReference type="Proteomes" id="UP000721861">
    <property type="component" value="Unassembled WGS sequence"/>
</dbReference>
<dbReference type="Gene3D" id="2.115.10.20">
    <property type="entry name" value="Glycosyl hydrolase domain, family 43"/>
    <property type="match status" value="1"/>
</dbReference>
<dbReference type="InterPro" id="IPR051795">
    <property type="entry name" value="Glycosyl_Hydrlase_43"/>
</dbReference>
<comment type="similarity">
    <text evidence="1 4">Belongs to the glycosyl hydrolase 43 family.</text>
</comment>
<accession>A0ABS5KAH4</accession>
<dbReference type="RefSeq" id="WP_212228303.1">
    <property type="nucleotide sequence ID" value="NZ_JAGUCN010000011.1"/>
</dbReference>
<dbReference type="Gene3D" id="2.60.120.200">
    <property type="match status" value="1"/>
</dbReference>
<dbReference type="PANTHER" id="PTHR42812:SF12">
    <property type="entry name" value="BETA-XYLOSIDASE-RELATED"/>
    <property type="match status" value="1"/>
</dbReference>
<evidence type="ECO:0000256" key="3">
    <source>
        <dbReference type="ARBA" id="ARBA00023295"/>
    </source>
</evidence>
<keyword evidence="5" id="KW-0732">Signal</keyword>
<keyword evidence="8" id="KW-1185">Reference proteome</keyword>
<dbReference type="SUPFAM" id="SSF49899">
    <property type="entry name" value="Concanavalin A-like lectins/glucanases"/>
    <property type="match status" value="1"/>
</dbReference>
<dbReference type="GO" id="GO:0016787">
    <property type="term" value="F:hydrolase activity"/>
    <property type="evidence" value="ECO:0007669"/>
    <property type="project" value="UniProtKB-KW"/>
</dbReference>
<dbReference type="InterPro" id="IPR041542">
    <property type="entry name" value="GH43_C2"/>
</dbReference>
<evidence type="ECO:0000256" key="1">
    <source>
        <dbReference type="ARBA" id="ARBA00009865"/>
    </source>
</evidence>
<evidence type="ECO:0000256" key="2">
    <source>
        <dbReference type="ARBA" id="ARBA00022801"/>
    </source>
</evidence>
<dbReference type="InterPro" id="IPR013320">
    <property type="entry name" value="ConA-like_dom_sf"/>
</dbReference>
<keyword evidence="2 4" id="KW-0378">Hydrolase</keyword>
<feature type="chain" id="PRO_5045406669" evidence="5">
    <location>
        <begin position="21"/>
        <end position="532"/>
    </location>
</feature>
<evidence type="ECO:0000313" key="8">
    <source>
        <dbReference type="Proteomes" id="UP000721861"/>
    </source>
</evidence>
<dbReference type="EMBL" id="JAGUCN010000011">
    <property type="protein sequence ID" value="MBS2211946.1"/>
    <property type="molecule type" value="Genomic_DNA"/>
</dbReference>
<evidence type="ECO:0000313" key="7">
    <source>
        <dbReference type="EMBL" id="MBS2211946.1"/>
    </source>
</evidence>
<comment type="caution">
    <text evidence="7">The sequence shown here is derived from an EMBL/GenBank/DDBJ whole genome shotgun (WGS) entry which is preliminary data.</text>
</comment>
<gene>
    <name evidence="7" type="ORF">KEM09_11055</name>
</gene>
<keyword evidence="3 4" id="KW-0326">Glycosidase</keyword>
<sequence>MKITIISTLIVSFLAVQVAAQDAPSKFQNPILSGYHPDPSICRVGDDYYLVNSTFVWFPGLPIYHSKDLVNWQLIGHAIDRPEMVDFSGLPDKLGLFAPTIRYHDGMFYIINTCVACGMNFYVTASDPAGPWSDPVWLPDAPGIDPSLFWDDNGKCYYTGMQGVEDEEWPTQTEAYNQELDLEQQQLVGKRHNLTYGHANNASYTEGPHLYKINGQYLLMVSEGGTGMYHALTVHHSDSVNGPYIADYINPVLTHRHMGEDYPLHAIGHGDLVQTQNDEWWCVMLGKRRIERETILGRETFLARVEFEGQTPVFNPGHGKVLMEQKRPDLPWSPLALIPVRDNFEGDKLDLKWCTIRTPHEPFYTVSGGQLKVQLRPEVMDSLVNSSILVQRILHHQFEAKTQMRFKASKGHEQAGLTVYRTNQNHYKLLKDNDSLVLIKSFKGRASEIARVPYSNDEVVLHVAGSGLDVQFSYGETEDDLHPVGGTQSLRVIADGNGNQFNGPGVGVYATSNGKLSKLMVAFDWFDYKGMD</sequence>
<dbReference type="Pfam" id="PF17851">
    <property type="entry name" value="GH43_C2"/>
    <property type="match status" value="1"/>
</dbReference>
<evidence type="ECO:0000256" key="4">
    <source>
        <dbReference type="RuleBase" id="RU361187"/>
    </source>
</evidence>
<name>A0ABS5KAH4_9BACT</name>
<evidence type="ECO:0000259" key="6">
    <source>
        <dbReference type="Pfam" id="PF17851"/>
    </source>
</evidence>
<protein>
    <submittedName>
        <fullName evidence="7">Glycoside hydrolase family 43 protein</fullName>
    </submittedName>
</protein>
<reference evidence="7 8" key="1">
    <citation type="journal article" date="2014" name="Int. J. Syst. Evol. Microbiol.">
        <title>Carboxylicivirga gen. nov. in the family Marinilabiliaceae with two novel species, Carboxylicivirga mesophila sp. nov. and Carboxylicivirga taeanensis sp. nov., and reclassification of Cytophaga fermentans as Saccharicrinis fermentans gen. nov., comb. nov.</title>
        <authorList>
            <person name="Yang S.H."/>
            <person name="Seo H.S."/>
            <person name="Woo J.H."/>
            <person name="Oh H.M."/>
            <person name="Jang H."/>
            <person name="Lee J.H."/>
            <person name="Kim S.J."/>
            <person name="Kwon K.K."/>
        </authorList>
    </citation>
    <scope>NUCLEOTIDE SEQUENCE [LARGE SCALE GENOMIC DNA]</scope>
    <source>
        <strain evidence="7 8">JCM 18290</strain>
    </source>
</reference>
<dbReference type="InterPro" id="IPR006710">
    <property type="entry name" value="Glyco_hydro_43"/>
</dbReference>
<organism evidence="7 8">
    <name type="scientific">Carboxylicivirga mesophila</name>
    <dbReference type="NCBI Taxonomy" id="1166478"/>
    <lineage>
        <taxon>Bacteria</taxon>
        <taxon>Pseudomonadati</taxon>
        <taxon>Bacteroidota</taxon>
        <taxon>Bacteroidia</taxon>
        <taxon>Marinilabiliales</taxon>
        <taxon>Marinilabiliaceae</taxon>
        <taxon>Carboxylicivirga</taxon>
    </lineage>
</organism>
<evidence type="ECO:0000256" key="5">
    <source>
        <dbReference type="SAM" id="SignalP"/>
    </source>
</evidence>
<dbReference type="CDD" id="cd18617">
    <property type="entry name" value="GH43_XynB-like"/>
    <property type="match status" value="1"/>
</dbReference>
<dbReference type="PANTHER" id="PTHR42812">
    <property type="entry name" value="BETA-XYLOSIDASE"/>
    <property type="match status" value="1"/>
</dbReference>
<dbReference type="InterPro" id="IPR023296">
    <property type="entry name" value="Glyco_hydro_beta-prop_sf"/>
</dbReference>
<feature type="domain" description="Beta-xylosidase C-terminal Concanavalin A-like" evidence="6">
    <location>
        <begin position="341"/>
        <end position="529"/>
    </location>
</feature>
<dbReference type="Pfam" id="PF04616">
    <property type="entry name" value="Glyco_hydro_43"/>
    <property type="match status" value="1"/>
</dbReference>
<feature type="signal peptide" evidence="5">
    <location>
        <begin position="1"/>
        <end position="20"/>
    </location>
</feature>
<proteinExistence type="inferred from homology"/>